<keyword evidence="1" id="KW-0238">DNA-binding</keyword>
<accession>A0A1G2LCW5</accession>
<dbReference type="Proteomes" id="UP000176705">
    <property type="component" value="Unassembled WGS sequence"/>
</dbReference>
<dbReference type="EMBL" id="MHQS01000002">
    <property type="protein sequence ID" value="OHA09483.1"/>
    <property type="molecule type" value="Genomic_DNA"/>
</dbReference>
<dbReference type="InterPro" id="IPR037914">
    <property type="entry name" value="SpoVT-AbrB_sf"/>
</dbReference>
<sequence length="76" mass="8573">MTQKVLKVGSSAAVTIPKRFLAELGLKAGDRVVVEIDKKRRAVVIEPVAKIDRELLAWTSRFIERYRPALEALARK</sequence>
<dbReference type="Pfam" id="PF04014">
    <property type="entry name" value="MazE_antitoxin"/>
    <property type="match status" value="1"/>
</dbReference>
<comment type="caution">
    <text evidence="3">The sequence shown here is derived from an EMBL/GenBank/DDBJ whole genome shotgun (WGS) entry which is preliminary data.</text>
</comment>
<evidence type="ECO:0000313" key="3">
    <source>
        <dbReference type="EMBL" id="OHA09483.1"/>
    </source>
</evidence>
<dbReference type="Gene3D" id="2.10.260.10">
    <property type="match status" value="1"/>
</dbReference>
<dbReference type="STRING" id="1802280.A3B37_02155"/>
<protein>
    <recommendedName>
        <fullName evidence="2">SpoVT-AbrB domain-containing protein</fullName>
    </recommendedName>
</protein>
<feature type="domain" description="SpoVT-AbrB" evidence="2">
    <location>
        <begin position="3"/>
        <end position="50"/>
    </location>
</feature>
<dbReference type="InterPro" id="IPR007159">
    <property type="entry name" value="SpoVT-AbrB_dom"/>
</dbReference>
<evidence type="ECO:0000313" key="4">
    <source>
        <dbReference type="Proteomes" id="UP000176705"/>
    </source>
</evidence>
<dbReference type="GO" id="GO:0003677">
    <property type="term" value="F:DNA binding"/>
    <property type="evidence" value="ECO:0007669"/>
    <property type="project" value="UniProtKB-UniRule"/>
</dbReference>
<organism evidence="3 4">
    <name type="scientific">Candidatus Sungbacteria bacterium RIFCSPLOWO2_01_FULL_59_16</name>
    <dbReference type="NCBI Taxonomy" id="1802280"/>
    <lineage>
        <taxon>Bacteria</taxon>
        <taxon>Candidatus Sungiibacteriota</taxon>
    </lineage>
</organism>
<dbReference type="PROSITE" id="PS51740">
    <property type="entry name" value="SPOVT_ABRB"/>
    <property type="match status" value="1"/>
</dbReference>
<dbReference type="SUPFAM" id="SSF89447">
    <property type="entry name" value="AbrB/MazE/MraZ-like"/>
    <property type="match status" value="1"/>
</dbReference>
<gene>
    <name evidence="3" type="ORF">A3B37_02155</name>
</gene>
<dbReference type="SMART" id="SM00966">
    <property type="entry name" value="SpoVT_AbrB"/>
    <property type="match status" value="1"/>
</dbReference>
<reference evidence="3 4" key="1">
    <citation type="journal article" date="2016" name="Nat. Commun.">
        <title>Thousands of microbial genomes shed light on interconnected biogeochemical processes in an aquifer system.</title>
        <authorList>
            <person name="Anantharaman K."/>
            <person name="Brown C.T."/>
            <person name="Hug L.A."/>
            <person name="Sharon I."/>
            <person name="Castelle C.J."/>
            <person name="Probst A.J."/>
            <person name="Thomas B.C."/>
            <person name="Singh A."/>
            <person name="Wilkins M.J."/>
            <person name="Karaoz U."/>
            <person name="Brodie E.L."/>
            <person name="Williams K.H."/>
            <person name="Hubbard S.S."/>
            <person name="Banfield J.F."/>
        </authorList>
    </citation>
    <scope>NUCLEOTIDE SEQUENCE [LARGE SCALE GENOMIC DNA]</scope>
</reference>
<proteinExistence type="predicted"/>
<dbReference type="AlphaFoldDB" id="A0A1G2LCW5"/>
<evidence type="ECO:0000259" key="2">
    <source>
        <dbReference type="PROSITE" id="PS51740"/>
    </source>
</evidence>
<evidence type="ECO:0000256" key="1">
    <source>
        <dbReference type="PROSITE-ProRule" id="PRU01076"/>
    </source>
</evidence>
<name>A0A1G2LCW5_9BACT</name>